<dbReference type="InterPro" id="IPR004119">
    <property type="entry name" value="EcKL"/>
</dbReference>
<dbReference type="Proteomes" id="UP001344632">
    <property type="component" value="Unassembled WGS sequence"/>
</dbReference>
<protein>
    <submittedName>
        <fullName evidence="1">Phosphotransferase</fullName>
    </submittedName>
</protein>
<keyword evidence="2" id="KW-1185">Reference proteome</keyword>
<accession>A0ABU6GS33</accession>
<organism evidence="1 2">
    <name type="scientific">Paenibacillus dokdonensis</name>
    <dbReference type="NCBI Taxonomy" id="2567944"/>
    <lineage>
        <taxon>Bacteria</taxon>
        <taxon>Bacillati</taxon>
        <taxon>Bacillota</taxon>
        <taxon>Bacilli</taxon>
        <taxon>Bacillales</taxon>
        <taxon>Paenibacillaceae</taxon>
        <taxon>Paenibacillus</taxon>
    </lineage>
</organism>
<dbReference type="Pfam" id="PF02958">
    <property type="entry name" value="EcKL"/>
    <property type="match status" value="1"/>
</dbReference>
<dbReference type="EMBL" id="JARLKZ010000016">
    <property type="protein sequence ID" value="MEC0242565.1"/>
    <property type="molecule type" value="Genomic_DNA"/>
</dbReference>
<evidence type="ECO:0000313" key="2">
    <source>
        <dbReference type="Proteomes" id="UP001344632"/>
    </source>
</evidence>
<dbReference type="InterPro" id="IPR011009">
    <property type="entry name" value="Kinase-like_dom_sf"/>
</dbReference>
<dbReference type="Gene3D" id="3.90.1200.10">
    <property type="match status" value="1"/>
</dbReference>
<dbReference type="RefSeq" id="WP_326090433.1">
    <property type="nucleotide sequence ID" value="NZ_JARLKZ010000016.1"/>
</dbReference>
<dbReference type="SUPFAM" id="SSF56112">
    <property type="entry name" value="Protein kinase-like (PK-like)"/>
    <property type="match status" value="1"/>
</dbReference>
<sequence>MSWNSKPIGINKDESAVFRVCCYFSDNEKTSACTLILKILKKDSSRDQENHYFYWKREALVYRSGILDRLPRVICAPKCYAVTEKDDGSQWVWLEDIDFEPMQHDWTLTHQQKTARLLGSFNGAFLSGTPLPTENFLCHHWMRSWVEACSAYSRPFEEQQKIWDANMTEWIGKDVMWTSYVSSLSRMNCLLENLELLPRVFAHQDVHWDNIYLKQEGSSTSLIAIDWQFASVSGIGEELGRMFGYALMKNKIPINRLEEYKESLFESYIQGLCEAGWKGNPKLARFGFNVSAGLRFVLGMDKVFTGLERDDSINRNVEWAHLIQVIQALLGMVDEAWKLSEEIICLHLTAMEAKEAARKLYGGFMNQMP</sequence>
<gene>
    <name evidence="1" type="ORF">P4H66_22385</name>
</gene>
<evidence type="ECO:0000313" key="1">
    <source>
        <dbReference type="EMBL" id="MEC0242565.1"/>
    </source>
</evidence>
<name>A0ABU6GS33_9BACL</name>
<reference evidence="1 2" key="1">
    <citation type="submission" date="2023-03" db="EMBL/GenBank/DDBJ databases">
        <title>Bacillus Genome Sequencing.</title>
        <authorList>
            <person name="Dunlap C."/>
        </authorList>
    </citation>
    <scope>NUCLEOTIDE SEQUENCE [LARGE SCALE GENOMIC DNA]</scope>
    <source>
        <strain evidence="1 2">BD-525</strain>
    </source>
</reference>
<proteinExistence type="predicted"/>
<comment type="caution">
    <text evidence="1">The sequence shown here is derived from an EMBL/GenBank/DDBJ whole genome shotgun (WGS) entry which is preliminary data.</text>
</comment>